<dbReference type="Proteomes" id="UP000297777">
    <property type="component" value="Unassembled WGS sequence"/>
</dbReference>
<feature type="compositionally biased region" description="Polar residues" evidence="1">
    <location>
        <begin position="214"/>
        <end position="224"/>
    </location>
</feature>
<feature type="region of interest" description="Disordered" evidence="1">
    <location>
        <begin position="188"/>
        <end position="224"/>
    </location>
</feature>
<accession>A0A4Z1E9U9</accession>
<proteinExistence type="predicted"/>
<dbReference type="EMBL" id="PQXH01000185">
    <property type="protein sequence ID" value="TGO08935.1"/>
    <property type="molecule type" value="Genomic_DNA"/>
</dbReference>
<feature type="compositionally biased region" description="Basic and acidic residues" evidence="1">
    <location>
        <begin position="65"/>
        <end position="81"/>
    </location>
</feature>
<comment type="caution">
    <text evidence="2">The sequence shown here is derived from an EMBL/GenBank/DDBJ whole genome shotgun (WGS) entry which is preliminary data.</text>
</comment>
<feature type="region of interest" description="Disordered" evidence="1">
    <location>
        <begin position="1"/>
        <end position="27"/>
    </location>
</feature>
<keyword evidence="3" id="KW-1185">Reference proteome</keyword>
<gene>
    <name evidence="2" type="ORF">BTUL_0185g00120</name>
</gene>
<organism evidence="2 3">
    <name type="scientific">Botrytis tulipae</name>
    <dbReference type="NCBI Taxonomy" id="87230"/>
    <lineage>
        <taxon>Eukaryota</taxon>
        <taxon>Fungi</taxon>
        <taxon>Dikarya</taxon>
        <taxon>Ascomycota</taxon>
        <taxon>Pezizomycotina</taxon>
        <taxon>Leotiomycetes</taxon>
        <taxon>Helotiales</taxon>
        <taxon>Sclerotiniaceae</taxon>
        <taxon>Botrytis</taxon>
    </lineage>
</organism>
<evidence type="ECO:0000313" key="2">
    <source>
        <dbReference type="EMBL" id="TGO08935.1"/>
    </source>
</evidence>
<evidence type="ECO:0000313" key="3">
    <source>
        <dbReference type="Proteomes" id="UP000297777"/>
    </source>
</evidence>
<dbReference type="OrthoDB" id="3536824at2759"/>
<name>A0A4Z1E9U9_9HELO</name>
<feature type="region of interest" description="Disordered" evidence="1">
    <location>
        <begin position="61"/>
        <end position="82"/>
    </location>
</feature>
<evidence type="ECO:0000256" key="1">
    <source>
        <dbReference type="SAM" id="MobiDB-lite"/>
    </source>
</evidence>
<sequence length="224" mass="25947">MPASSQSDASRRVHFDTSVAESPYNGPTVTRKPFNDEYYLRMVFIEKKMWIKSALMSQDESEMSDQERREAQRHVQFKPETKAVQQNHIRFVDAPRTSPCKGVEVTQKSNVEDYYSRMVAIESKMWQEANSKEQAEAESLEEASHDVLRQIRFQDTISKPSINSTKPRKNNAKNKLYDRMVKLETKIWIEGSDNTQSNADDKSEDEMSPIEANHFQSRNGKTET</sequence>
<protein>
    <submittedName>
        <fullName evidence="2">Uncharacterized protein</fullName>
    </submittedName>
</protein>
<reference evidence="2 3" key="1">
    <citation type="submission" date="2017-12" db="EMBL/GenBank/DDBJ databases">
        <title>Comparative genomics of Botrytis spp.</title>
        <authorList>
            <person name="Valero-Jimenez C.A."/>
            <person name="Tapia P."/>
            <person name="Veloso J."/>
            <person name="Silva-Moreno E."/>
            <person name="Staats M."/>
            <person name="Valdes J.H."/>
            <person name="Van Kan J.A.L."/>
        </authorList>
    </citation>
    <scope>NUCLEOTIDE SEQUENCE [LARGE SCALE GENOMIC DNA]</scope>
    <source>
        <strain evidence="2 3">Bt9001</strain>
    </source>
</reference>
<dbReference type="AlphaFoldDB" id="A0A4Z1E9U9"/>